<dbReference type="STRING" id="27342.A0A0H2R7L7"/>
<feature type="transmembrane region" description="Helical" evidence="8">
    <location>
        <begin position="20"/>
        <end position="39"/>
    </location>
</feature>
<evidence type="ECO:0000256" key="4">
    <source>
        <dbReference type="ARBA" id="ARBA00022502"/>
    </source>
</evidence>
<evidence type="ECO:0000313" key="11">
    <source>
        <dbReference type="Proteomes" id="UP000053477"/>
    </source>
</evidence>
<protein>
    <recommendedName>
        <fullName evidence="8">GPI-anchored wall transfer protein</fullName>
        <ecNumber evidence="8">2.3.-.-</ecNumber>
    </recommendedName>
</protein>
<dbReference type="Pfam" id="PF06423">
    <property type="entry name" value="GWT1"/>
    <property type="match status" value="1"/>
</dbReference>
<evidence type="ECO:0000256" key="3">
    <source>
        <dbReference type="ARBA" id="ARBA00007559"/>
    </source>
</evidence>
<evidence type="ECO:0000256" key="2">
    <source>
        <dbReference type="ARBA" id="ARBA00004687"/>
    </source>
</evidence>
<dbReference type="UniPathway" id="UPA00196"/>
<keyword evidence="11" id="KW-1185">Reference proteome</keyword>
<evidence type="ECO:0000313" key="10">
    <source>
        <dbReference type="EMBL" id="KLO07820.1"/>
    </source>
</evidence>
<feature type="transmembrane region" description="Helical" evidence="8">
    <location>
        <begin position="313"/>
        <end position="336"/>
    </location>
</feature>
<evidence type="ECO:0000256" key="1">
    <source>
        <dbReference type="ARBA" id="ARBA00004141"/>
    </source>
</evidence>
<feature type="transmembrane region" description="Helical" evidence="8">
    <location>
        <begin position="144"/>
        <end position="162"/>
    </location>
</feature>
<feature type="transmembrane region" description="Helical" evidence="8">
    <location>
        <begin position="488"/>
        <end position="508"/>
    </location>
</feature>
<dbReference type="InParanoid" id="A0A0H2R7L7"/>
<dbReference type="EMBL" id="KQ086118">
    <property type="protein sequence ID" value="KLO07820.1"/>
    <property type="molecule type" value="Genomic_DNA"/>
</dbReference>
<keyword evidence="7 8" id="KW-0472">Membrane</keyword>
<feature type="compositionally biased region" description="Polar residues" evidence="9">
    <location>
        <begin position="101"/>
        <end position="114"/>
    </location>
</feature>
<comment type="pathway">
    <text evidence="2 8">Glycolipid biosynthesis; glycosylphosphatidylinositol-anchor biosynthesis.</text>
</comment>
<keyword evidence="6 8" id="KW-1133">Transmembrane helix</keyword>
<keyword evidence="5 8" id="KW-0812">Transmembrane</keyword>
<dbReference type="GO" id="GO:0032216">
    <property type="term" value="F:glucosaminyl-phosphatidylinositol O-acyltransferase activity"/>
    <property type="evidence" value="ECO:0007669"/>
    <property type="project" value="TreeGrafter"/>
</dbReference>
<feature type="transmembrane region" description="Helical" evidence="8">
    <location>
        <begin position="408"/>
        <end position="432"/>
    </location>
</feature>
<feature type="transmembrane region" description="Helical" evidence="8">
    <location>
        <begin position="174"/>
        <end position="197"/>
    </location>
</feature>
<accession>A0A0H2R7L7</accession>
<evidence type="ECO:0000256" key="5">
    <source>
        <dbReference type="ARBA" id="ARBA00022692"/>
    </source>
</evidence>
<feature type="transmembrane region" description="Helical" evidence="8">
    <location>
        <begin position="372"/>
        <end position="396"/>
    </location>
</feature>
<evidence type="ECO:0000256" key="8">
    <source>
        <dbReference type="RuleBase" id="RU280819"/>
    </source>
</evidence>
<feature type="transmembrane region" description="Helical" evidence="8">
    <location>
        <begin position="51"/>
        <end position="70"/>
    </location>
</feature>
<dbReference type="EC" id="2.3.-.-" evidence="8"/>
<dbReference type="InterPro" id="IPR009447">
    <property type="entry name" value="PIGW/GWT1"/>
</dbReference>
<sequence>MDDDYKSAKEAFVSDLTGSSIIYVNLVSSAAVASLLLHAAVRSRFNIKPNLFIEWLLLVVPLLLSMTVFALQPTRLYSSLLFAAVVIQTTLPSRPEAPLLSDSNTNVQDSPQSHSRQRSDGPAPNSGSRHVTIRPLPALTIYRAHMMLMTMLAILAVDFPVFPRKLAKCETFGVSLMDIGVGSFVFSQGVVSAIPILKDPQRLAMPVVPKILSVSKKVLPLVVLGIMRLISVKGTDYPEHESEYGRHWNFFFTMAAVPILEVLCHKAMTHASISFVGFSIALVHQLALSLTPLQEYTLNAGRIGIISSNKEGLVSLLGYLAMHLIGLATGTVLLPASPSEFRRLKRSLFQKSKEENPDANSNKPRFRQNDKIAIELFSYAALWWISLGIVSVLNVGGGVSRRLANLPYVLWVCAYNTSFILCYLISDVMFYSRIPSNQSSEISGGKRVSTPSILLDAINRNGLVLFLAANILTGLVNLSVRTMYASDAFAMVILLSYSFAICGLAWIAKTRRLWLP</sequence>
<keyword evidence="8" id="KW-0256">Endoplasmic reticulum</keyword>
<feature type="transmembrane region" description="Helical" evidence="8">
    <location>
        <begin position="247"/>
        <end position="264"/>
    </location>
</feature>
<evidence type="ECO:0000256" key="9">
    <source>
        <dbReference type="SAM" id="MobiDB-lite"/>
    </source>
</evidence>
<reference evidence="10 11" key="1">
    <citation type="submission" date="2015-04" db="EMBL/GenBank/DDBJ databases">
        <title>Complete genome sequence of Schizopora paradoxa KUC8140, a cosmopolitan wood degrader in East Asia.</title>
        <authorList>
            <consortium name="DOE Joint Genome Institute"/>
            <person name="Min B."/>
            <person name="Park H."/>
            <person name="Jang Y."/>
            <person name="Kim J.-J."/>
            <person name="Kim K.H."/>
            <person name="Pangilinan J."/>
            <person name="Lipzen A."/>
            <person name="Riley R."/>
            <person name="Grigoriev I.V."/>
            <person name="Spatafora J.W."/>
            <person name="Choi I.-G."/>
        </authorList>
    </citation>
    <scope>NUCLEOTIDE SEQUENCE [LARGE SCALE GENOMIC DNA]</scope>
    <source>
        <strain evidence="10 11">KUC8140</strain>
    </source>
</reference>
<feature type="transmembrane region" description="Helical" evidence="8">
    <location>
        <begin position="271"/>
        <end position="293"/>
    </location>
</feature>
<proteinExistence type="inferred from homology"/>
<dbReference type="OrthoDB" id="15270at2759"/>
<keyword evidence="8" id="KW-0012">Acyltransferase</keyword>
<evidence type="ECO:0000256" key="6">
    <source>
        <dbReference type="ARBA" id="ARBA00022989"/>
    </source>
</evidence>
<dbReference type="PANTHER" id="PTHR20661">
    <property type="entry name" value="PHOSPHATIDYLINOSITOL-GLYCAN BIOSYNTHESIS CLASS W PROTEIN"/>
    <property type="match status" value="1"/>
</dbReference>
<dbReference type="GO" id="GO:0006506">
    <property type="term" value="P:GPI anchor biosynthetic process"/>
    <property type="evidence" value="ECO:0007669"/>
    <property type="project" value="UniProtKB-UniPathway"/>
</dbReference>
<evidence type="ECO:0000256" key="7">
    <source>
        <dbReference type="ARBA" id="ARBA00023136"/>
    </source>
</evidence>
<feature type="transmembrane region" description="Helical" evidence="8">
    <location>
        <begin position="453"/>
        <end position="476"/>
    </location>
</feature>
<gene>
    <name evidence="10" type="ORF">SCHPADRAFT_881130</name>
</gene>
<comment type="subcellular location">
    <subcellularLocation>
        <location evidence="8">Endoplasmic reticulum membrane</location>
        <topology evidence="8">Multi-pass membrane protein</topology>
    </subcellularLocation>
    <subcellularLocation>
        <location evidence="1">Membrane</location>
        <topology evidence="1">Multi-pass membrane protein</topology>
    </subcellularLocation>
</comment>
<comment type="similarity">
    <text evidence="3 8">Belongs to the PIGW family.</text>
</comment>
<dbReference type="GO" id="GO:0072659">
    <property type="term" value="P:protein localization to plasma membrane"/>
    <property type="evidence" value="ECO:0007669"/>
    <property type="project" value="TreeGrafter"/>
</dbReference>
<dbReference type="AlphaFoldDB" id="A0A0H2R7L7"/>
<dbReference type="PIRSF" id="PIRSF017321">
    <property type="entry name" value="GWT1"/>
    <property type="match status" value="1"/>
</dbReference>
<comment type="function">
    <text evidence="8">A acetyltransferase, which acetylates the inositol ring of phosphatidylinositol during biosynthesis of GPI-anchor.</text>
</comment>
<dbReference type="FunCoup" id="A0A0H2R7L7">
    <property type="interactions" value="103"/>
</dbReference>
<keyword evidence="8" id="KW-0808">Transferase</keyword>
<dbReference type="GO" id="GO:0005789">
    <property type="term" value="C:endoplasmic reticulum membrane"/>
    <property type="evidence" value="ECO:0007669"/>
    <property type="project" value="UniProtKB-SubCell"/>
</dbReference>
<dbReference type="Proteomes" id="UP000053477">
    <property type="component" value="Unassembled WGS sequence"/>
</dbReference>
<name>A0A0H2R7L7_9AGAM</name>
<keyword evidence="4 8" id="KW-0337">GPI-anchor biosynthesis</keyword>
<feature type="region of interest" description="Disordered" evidence="9">
    <location>
        <begin position="97"/>
        <end position="131"/>
    </location>
</feature>
<dbReference type="PANTHER" id="PTHR20661:SF0">
    <property type="entry name" value="PHOSPHATIDYLINOSITOL-GLYCAN BIOSYNTHESIS CLASS W PROTEIN"/>
    <property type="match status" value="1"/>
</dbReference>
<organism evidence="10 11">
    <name type="scientific">Schizopora paradoxa</name>
    <dbReference type="NCBI Taxonomy" id="27342"/>
    <lineage>
        <taxon>Eukaryota</taxon>
        <taxon>Fungi</taxon>
        <taxon>Dikarya</taxon>
        <taxon>Basidiomycota</taxon>
        <taxon>Agaricomycotina</taxon>
        <taxon>Agaricomycetes</taxon>
        <taxon>Hymenochaetales</taxon>
        <taxon>Schizoporaceae</taxon>
        <taxon>Schizopora</taxon>
    </lineage>
</organism>